<dbReference type="RefSeq" id="WP_149774987.1">
    <property type="nucleotide sequence ID" value="NZ_FQVK01000005.1"/>
</dbReference>
<dbReference type="PRINTS" id="PR00471">
    <property type="entry name" value="ACETATEKNASE"/>
</dbReference>
<feature type="site" description="Transition state stabilizer" evidence="9">
    <location>
        <position position="179"/>
    </location>
</feature>
<feature type="binding site" evidence="9">
    <location>
        <begin position="206"/>
        <end position="210"/>
    </location>
    <ligand>
        <name>ATP</name>
        <dbReference type="ChEBI" id="CHEBI:30616"/>
    </ligand>
</feature>
<feature type="site" description="Transition state stabilizer" evidence="9">
    <location>
        <position position="239"/>
    </location>
</feature>
<dbReference type="HAMAP" id="MF_00020">
    <property type="entry name" value="Acetate_kinase"/>
    <property type="match status" value="1"/>
</dbReference>
<dbReference type="PANTHER" id="PTHR21060:SF21">
    <property type="entry name" value="ACETATE KINASE"/>
    <property type="match status" value="1"/>
</dbReference>
<dbReference type="GO" id="GO:0006085">
    <property type="term" value="P:acetyl-CoA biosynthetic process"/>
    <property type="evidence" value="ECO:0007669"/>
    <property type="project" value="UniProtKB-UniRule"/>
</dbReference>
<name>A0A1M4UYI6_9RHOB</name>
<comment type="similarity">
    <text evidence="1 9 10">Belongs to the acetokinase family.</text>
</comment>
<comment type="cofactor">
    <cofactor evidence="9">
        <name>Mg(2+)</name>
        <dbReference type="ChEBI" id="CHEBI:18420"/>
    </cofactor>
    <cofactor evidence="9">
        <name>Mn(2+)</name>
        <dbReference type="ChEBI" id="CHEBI:29035"/>
    </cofactor>
    <text evidence="9">Mg(2+). Can also accept Mn(2+).</text>
</comment>
<dbReference type="PIRSF" id="PIRSF000722">
    <property type="entry name" value="Acetate_prop_kin"/>
    <property type="match status" value="1"/>
</dbReference>
<comment type="subunit">
    <text evidence="9">Homodimer.</text>
</comment>
<feature type="binding site" evidence="9">
    <location>
        <begin position="326"/>
        <end position="330"/>
    </location>
    <ligand>
        <name>ATP</name>
        <dbReference type="ChEBI" id="CHEBI:30616"/>
    </ligand>
</feature>
<dbReference type="OrthoDB" id="9802453at2"/>
<dbReference type="Pfam" id="PF00871">
    <property type="entry name" value="Acetate_kinase"/>
    <property type="match status" value="1"/>
</dbReference>
<keyword evidence="8 9" id="KW-0460">Magnesium</keyword>
<keyword evidence="2 9" id="KW-0963">Cytoplasm</keyword>
<feature type="binding site" evidence="9">
    <location>
        <position position="15"/>
    </location>
    <ligand>
        <name>ATP</name>
        <dbReference type="ChEBI" id="CHEBI:30616"/>
    </ligand>
</feature>
<evidence type="ECO:0000256" key="2">
    <source>
        <dbReference type="ARBA" id="ARBA00022490"/>
    </source>
</evidence>
<dbReference type="InterPro" id="IPR000890">
    <property type="entry name" value="Aliphatic_acid_kin_short-chain"/>
</dbReference>
<accession>A0A1M4UYI6</accession>
<evidence type="ECO:0000256" key="5">
    <source>
        <dbReference type="ARBA" id="ARBA00022741"/>
    </source>
</evidence>
<feature type="binding site" evidence="9">
    <location>
        <position position="8"/>
    </location>
    <ligand>
        <name>Mg(2+)</name>
        <dbReference type="ChEBI" id="CHEBI:18420"/>
    </ligand>
</feature>
<dbReference type="InterPro" id="IPR043129">
    <property type="entry name" value="ATPase_NBD"/>
</dbReference>
<proteinExistence type="inferred from homology"/>
<evidence type="ECO:0000256" key="8">
    <source>
        <dbReference type="ARBA" id="ARBA00022842"/>
    </source>
</evidence>
<reference evidence="11 12" key="1">
    <citation type="submission" date="2016-11" db="EMBL/GenBank/DDBJ databases">
        <authorList>
            <person name="Varghese N."/>
            <person name="Submissions S."/>
        </authorList>
    </citation>
    <scope>NUCLEOTIDE SEQUENCE [LARGE SCALE GENOMIC DNA]</scope>
    <source>
        <strain evidence="11 12">DSM 29341</strain>
    </source>
</reference>
<evidence type="ECO:0000256" key="3">
    <source>
        <dbReference type="ARBA" id="ARBA00022679"/>
    </source>
</evidence>
<comment type="pathway">
    <text evidence="9">Metabolic intermediate biosynthesis; acetyl-CoA biosynthesis; acetyl-CoA from acetate: step 1/2.</text>
</comment>
<keyword evidence="3 9" id="KW-0808">Transferase</keyword>
<protein>
    <recommendedName>
        <fullName evidence="9">Acetate kinase</fullName>
        <ecNumber evidence="9">2.7.2.1</ecNumber>
    </recommendedName>
    <alternativeName>
        <fullName evidence="9">Acetokinase</fullName>
    </alternativeName>
</protein>
<evidence type="ECO:0000256" key="10">
    <source>
        <dbReference type="RuleBase" id="RU003835"/>
    </source>
</evidence>
<keyword evidence="12" id="KW-1185">Reference proteome</keyword>
<dbReference type="GO" id="GO:0006083">
    <property type="term" value="P:acetate metabolic process"/>
    <property type="evidence" value="ECO:0007669"/>
    <property type="project" value="TreeGrafter"/>
</dbReference>
<dbReference type="Gene3D" id="3.30.420.40">
    <property type="match status" value="2"/>
</dbReference>
<feature type="binding site" evidence="9">
    <location>
        <position position="91"/>
    </location>
    <ligand>
        <name>substrate</name>
    </ligand>
</feature>
<keyword evidence="5 9" id="KW-0547">Nucleotide-binding</keyword>
<dbReference type="GO" id="GO:0000287">
    <property type="term" value="F:magnesium ion binding"/>
    <property type="evidence" value="ECO:0007669"/>
    <property type="project" value="UniProtKB-UniRule"/>
</dbReference>
<dbReference type="SUPFAM" id="SSF53067">
    <property type="entry name" value="Actin-like ATPase domain"/>
    <property type="match status" value="2"/>
</dbReference>
<dbReference type="UniPathway" id="UPA00340">
    <property type="reaction ID" value="UER00458"/>
</dbReference>
<dbReference type="AlphaFoldDB" id="A0A1M4UYI6"/>
<dbReference type="EC" id="2.7.2.1" evidence="9"/>
<keyword evidence="4 9" id="KW-0479">Metal-binding</keyword>
<comment type="function">
    <text evidence="9">Catalyzes the formation of acetyl phosphate from acetate and ATP. Can also catalyze the reverse reaction.</text>
</comment>
<keyword evidence="6 9" id="KW-0418">Kinase</keyword>
<dbReference type="Proteomes" id="UP000325134">
    <property type="component" value="Unassembled WGS sequence"/>
</dbReference>
<gene>
    <name evidence="9" type="primary">ackA</name>
    <name evidence="11" type="ORF">SAMN05444279_10549</name>
</gene>
<dbReference type="EMBL" id="FQVK01000005">
    <property type="protein sequence ID" value="SHE61784.1"/>
    <property type="molecule type" value="Genomic_DNA"/>
</dbReference>
<evidence type="ECO:0000313" key="12">
    <source>
        <dbReference type="Proteomes" id="UP000325134"/>
    </source>
</evidence>
<dbReference type="GO" id="GO:0005829">
    <property type="term" value="C:cytosol"/>
    <property type="evidence" value="ECO:0007669"/>
    <property type="project" value="TreeGrafter"/>
</dbReference>
<evidence type="ECO:0000256" key="9">
    <source>
        <dbReference type="HAMAP-Rule" id="MF_00020"/>
    </source>
</evidence>
<evidence type="ECO:0000256" key="6">
    <source>
        <dbReference type="ARBA" id="ARBA00022777"/>
    </source>
</evidence>
<comment type="subcellular location">
    <subcellularLocation>
        <location evidence="9">Cytoplasm</location>
    </subcellularLocation>
</comment>
<evidence type="ECO:0000256" key="7">
    <source>
        <dbReference type="ARBA" id="ARBA00022840"/>
    </source>
</evidence>
<dbReference type="GO" id="GO:0005524">
    <property type="term" value="F:ATP binding"/>
    <property type="evidence" value="ECO:0007669"/>
    <property type="project" value="UniProtKB-KW"/>
</dbReference>
<evidence type="ECO:0000313" key="11">
    <source>
        <dbReference type="EMBL" id="SHE61784.1"/>
    </source>
</evidence>
<evidence type="ECO:0000256" key="4">
    <source>
        <dbReference type="ARBA" id="ARBA00022723"/>
    </source>
</evidence>
<feature type="binding site" evidence="9">
    <location>
        <position position="377"/>
    </location>
    <ligand>
        <name>Mg(2+)</name>
        <dbReference type="ChEBI" id="CHEBI:18420"/>
    </ligand>
</feature>
<dbReference type="InterPro" id="IPR004372">
    <property type="entry name" value="Ac/propionate_kinase"/>
</dbReference>
<dbReference type="InterPro" id="IPR023865">
    <property type="entry name" value="Aliphatic_acid_kinase_CS"/>
</dbReference>
<dbReference type="NCBIfam" id="TIGR00016">
    <property type="entry name" value="ackA"/>
    <property type="match status" value="1"/>
</dbReference>
<dbReference type="GO" id="GO:0008776">
    <property type="term" value="F:acetate kinase activity"/>
    <property type="evidence" value="ECO:0007669"/>
    <property type="project" value="UniProtKB-UniRule"/>
</dbReference>
<comment type="catalytic activity">
    <reaction evidence="9">
        <text>acetate + ATP = acetyl phosphate + ADP</text>
        <dbReference type="Rhea" id="RHEA:11352"/>
        <dbReference type="ChEBI" id="CHEBI:22191"/>
        <dbReference type="ChEBI" id="CHEBI:30089"/>
        <dbReference type="ChEBI" id="CHEBI:30616"/>
        <dbReference type="ChEBI" id="CHEBI:456216"/>
        <dbReference type="EC" id="2.7.2.1"/>
    </reaction>
</comment>
<keyword evidence="7 9" id="KW-0067">ATP-binding</keyword>
<feature type="binding site" evidence="9">
    <location>
        <begin position="281"/>
        <end position="283"/>
    </location>
    <ligand>
        <name>ATP</name>
        <dbReference type="ChEBI" id="CHEBI:30616"/>
    </ligand>
</feature>
<dbReference type="PROSITE" id="PS01075">
    <property type="entry name" value="ACETATE_KINASE_1"/>
    <property type="match status" value="1"/>
</dbReference>
<evidence type="ECO:0000256" key="1">
    <source>
        <dbReference type="ARBA" id="ARBA00008748"/>
    </source>
</evidence>
<sequence length="406" mass="43750">MSHVVTLNAGSSSLKFSLFTLHKDDPVAICTGAVDRIGSPEATIAAKTSDGRVLGGDGVGPIADHVAAMNRVLDLLTQWFPKAEIVAVGHRIVHGGPDHDRPIQLTPDSLRALEDLAPFAPLHQPYNLQGVRAAIERFPQAVQVACFDTAFHRHHPWVNDTFALPTEYYDMGVRRYGFHGLSYEYIADHLAKTAPLLHGGRVIVAHLGNGASMCGLIHGRSVGSSMGFTALDGLPMGTRCGQLDPGVVLYLMQQKGMTADEITELLYCKSGLLGLSGLSNDMRTLEQADTGAARRAISYFNFRARRELGALAAVLGGLDAVVFTGGIGENSALVRERVCVNMGWLGIELDHDANTEHARIISTPLSRVQVMVIPTNEELVIARAAARFVYPHMYEALLDKAAARTG</sequence>
<feature type="active site" description="Proton donor/acceptor" evidence="9">
    <location>
        <position position="148"/>
    </location>
</feature>
<organism evidence="11 12">
    <name type="scientific">Ruegeria intermedia</name>
    <dbReference type="NCBI Taxonomy" id="996115"/>
    <lineage>
        <taxon>Bacteria</taxon>
        <taxon>Pseudomonadati</taxon>
        <taxon>Pseudomonadota</taxon>
        <taxon>Alphaproteobacteria</taxon>
        <taxon>Rhodobacterales</taxon>
        <taxon>Roseobacteraceae</taxon>
        <taxon>Ruegeria</taxon>
    </lineage>
</organism>
<dbReference type="PANTHER" id="PTHR21060">
    <property type="entry name" value="ACETATE KINASE"/>
    <property type="match status" value="1"/>
</dbReference>